<dbReference type="EMBL" id="CM042032">
    <property type="protein sequence ID" value="KAI3775787.1"/>
    <property type="molecule type" value="Genomic_DNA"/>
</dbReference>
<organism evidence="1 2">
    <name type="scientific">Smallanthus sonchifolius</name>
    <dbReference type="NCBI Taxonomy" id="185202"/>
    <lineage>
        <taxon>Eukaryota</taxon>
        <taxon>Viridiplantae</taxon>
        <taxon>Streptophyta</taxon>
        <taxon>Embryophyta</taxon>
        <taxon>Tracheophyta</taxon>
        <taxon>Spermatophyta</taxon>
        <taxon>Magnoliopsida</taxon>
        <taxon>eudicotyledons</taxon>
        <taxon>Gunneridae</taxon>
        <taxon>Pentapetalae</taxon>
        <taxon>asterids</taxon>
        <taxon>campanulids</taxon>
        <taxon>Asterales</taxon>
        <taxon>Asteraceae</taxon>
        <taxon>Asteroideae</taxon>
        <taxon>Heliantheae alliance</taxon>
        <taxon>Millerieae</taxon>
        <taxon>Smallanthus</taxon>
    </lineage>
</organism>
<sequence length="289" mass="30004">MKALKEPRKKINNRTASCQLASLGAATAAGSGDNSNRKIYVSNVQPDTDPDRLRLFFTKFGEIETGPLGFDSSSGKSRGYALFVYKNQEGFRKALEEPHKVFEGHQLHCQKAASVEKNKGAGVSAPVAVNTQVVQQPTAQMLAAANQSFGFGLNAMYGGLGFLAANPLYASGVFGQVGGVQGGLGGYYAGAPHGLNIGVDSGPLVGEYGGATPPVLPGSGLQNVNAYSKKTVGSASGSGSRSQSGGGGSVSGYPSRICCIQKCYCISSVFFQLDVAKCEMKCSSIFTQN</sequence>
<reference evidence="2" key="1">
    <citation type="journal article" date="2022" name="Mol. Ecol. Resour.">
        <title>The genomes of chicory, endive, great burdock and yacon provide insights into Asteraceae palaeo-polyploidization history and plant inulin production.</title>
        <authorList>
            <person name="Fan W."/>
            <person name="Wang S."/>
            <person name="Wang H."/>
            <person name="Wang A."/>
            <person name="Jiang F."/>
            <person name="Liu H."/>
            <person name="Zhao H."/>
            <person name="Xu D."/>
            <person name="Zhang Y."/>
        </authorList>
    </citation>
    <scope>NUCLEOTIDE SEQUENCE [LARGE SCALE GENOMIC DNA]</scope>
    <source>
        <strain evidence="2">cv. Yunnan</strain>
    </source>
</reference>
<gene>
    <name evidence="1" type="ORF">L1987_45541</name>
</gene>
<name>A0ACB9FX23_9ASTR</name>
<evidence type="ECO:0000313" key="1">
    <source>
        <dbReference type="EMBL" id="KAI3775787.1"/>
    </source>
</evidence>
<evidence type="ECO:0000313" key="2">
    <source>
        <dbReference type="Proteomes" id="UP001056120"/>
    </source>
</evidence>
<protein>
    <submittedName>
        <fullName evidence="1">Uncharacterized protein</fullName>
    </submittedName>
</protein>
<keyword evidence="2" id="KW-1185">Reference proteome</keyword>
<reference evidence="1 2" key="2">
    <citation type="journal article" date="2022" name="Mol. Ecol. Resour.">
        <title>The genomes of chicory, endive, great burdock and yacon provide insights into Asteraceae paleo-polyploidization history and plant inulin production.</title>
        <authorList>
            <person name="Fan W."/>
            <person name="Wang S."/>
            <person name="Wang H."/>
            <person name="Wang A."/>
            <person name="Jiang F."/>
            <person name="Liu H."/>
            <person name="Zhao H."/>
            <person name="Xu D."/>
            <person name="Zhang Y."/>
        </authorList>
    </citation>
    <scope>NUCLEOTIDE SEQUENCE [LARGE SCALE GENOMIC DNA]</scope>
    <source>
        <strain evidence="2">cv. Yunnan</strain>
        <tissue evidence="1">Leaves</tissue>
    </source>
</reference>
<dbReference type="Proteomes" id="UP001056120">
    <property type="component" value="Linkage Group LG15"/>
</dbReference>
<accession>A0ACB9FX23</accession>
<proteinExistence type="predicted"/>
<comment type="caution">
    <text evidence="1">The sequence shown here is derived from an EMBL/GenBank/DDBJ whole genome shotgun (WGS) entry which is preliminary data.</text>
</comment>